<protein>
    <submittedName>
        <fullName evidence="1">Uncharacterized protein</fullName>
    </submittedName>
</protein>
<keyword evidence="2" id="KW-1185">Reference proteome</keyword>
<evidence type="ECO:0000313" key="2">
    <source>
        <dbReference type="Proteomes" id="UP000501128"/>
    </source>
</evidence>
<dbReference type="RefSeq" id="WP_169552811.1">
    <property type="nucleotide sequence ID" value="NZ_CP051677.1"/>
</dbReference>
<gene>
    <name evidence="1" type="ORF">HH216_21985</name>
</gene>
<dbReference type="AlphaFoldDB" id="A0A7L5DTL4"/>
<dbReference type="Pfam" id="PF20126">
    <property type="entry name" value="TumE"/>
    <property type="match status" value="1"/>
</dbReference>
<sequence length="117" mass="13584">MEAAIEPYPDLISSWIITAQEENSVVSFRKARILFRNGSSLSIFEKLHKPDNHYRYGYQWQTADNVLIHRWDNALHYEQIETFPFHQHVGSEENVQPSKPMTLADVLTIIAQRITSG</sequence>
<dbReference type="EMBL" id="CP051677">
    <property type="protein sequence ID" value="QJD80791.1"/>
    <property type="molecule type" value="Genomic_DNA"/>
</dbReference>
<dbReference type="KEGG" id="srho:HH216_21985"/>
<proteinExistence type="predicted"/>
<accession>A0A7L5DTL4</accession>
<evidence type="ECO:0000313" key="1">
    <source>
        <dbReference type="EMBL" id="QJD80791.1"/>
    </source>
</evidence>
<dbReference type="InterPro" id="IPR045397">
    <property type="entry name" value="TumE-like"/>
</dbReference>
<organism evidence="1 2">
    <name type="scientific">Spirosoma rhododendri</name>
    <dbReference type="NCBI Taxonomy" id="2728024"/>
    <lineage>
        <taxon>Bacteria</taxon>
        <taxon>Pseudomonadati</taxon>
        <taxon>Bacteroidota</taxon>
        <taxon>Cytophagia</taxon>
        <taxon>Cytophagales</taxon>
        <taxon>Cytophagaceae</taxon>
        <taxon>Spirosoma</taxon>
    </lineage>
</organism>
<dbReference type="Proteomes" id="UP000501128">
    <property type="component" value="Chromosome"/>
</dbReference>
<reference evidence="1 2" key="1">
    <citation type="submission" date="2020-04" db="EMBL/GenBank/DDBJ databases">
        <title>Genome sequencing of novel species.</title>
        <authorList>
            <person name="Heo J."/>
            <person name="Kim S.-J."/>
            <person name="Kim J.-S."/>
            <person name="Hong S.-B."/>
            <person name="Kwon S.-W."/>
        </authorList>
    </citation>
    <scope>NUCLEOTIDE SEQUENCE [LARGE SCALE GENOMIC DNA]</scope>
    <source>
        <strain evidence="1 2">CJU-R4</strain>
    </source>
</reference>
<name>A0A7L5DTL4_9BACT</name>